<accession>A0A812I9L5</accession>
<sequence>MFDFRSFADAKTGQSVGYLEQRDAKAAVSAARRHGPRDAEIGLLGASMGGAVALIIGHGEDVGAVGVATDCAFARLSDVLESRVSATLRFPQPLAAFTVDLASCLNPLLHGYSFAAVSPVDAVQHGARAGEVPLLLIHADNDEVVTVSQAHAIYSAARAPKELVVVQHCHHVGCFFKDRARYLKIVADFFDSAFAAAERRRTCEGPIARTRPRGRAYVAGFACAFGAALSQRLQRSDIRRGFQFWRRSGRAVAMGKRARAEGPSQSVDGQTLTELGHQTLAVIEKVTRSRGEKGVWPDVKPGDLAAQFQQEPPEGPTDYGQILQKLETKVFPGALSWQHPRFMAYYPSSSSVPAILSETIIASIGSVGLQWTSNPIGTELEVVIMDWVAKFLGIGEAFHHTSGVGGGIIQGTAGESMLNMMICARTRMHRRKNPGLSWEDAFHQDASSYVVYTSDQAHFSAEKACRLAGLRCRRVKAVLDETDKNFTLRPSDVQSAIAKDRAAGLQPLALILTYGSTNTSGTDNVAAFKQLAEEEQLWVHVDAAYAGAAWSLEEFRKDAQAVSDIVTSVNMNGSKWFLCGFDSAFLWVKDRKLLLDVFSASDAFMADVEHMQLDCAWLGV</sequence>
<dbReference type="PANTHER" id="PTHR11999">
    <property type="entry name" value="GROUP II PYRIDOXAL-5-PHOSPHATE DECARBOXYLASE"/>
    <property type="match status" value="1"/>
</dbReference>
<reference evidence="7" key="1">
    <citation type="submission" date="2021-02" db="EMBL/GenBank/DDBJ databases">
        <authorList>
            <person name="Dougan E. K."/>
            <person name="Rhodes N."/>
            <person name="Thang M."/>
            <person name="Chan C."/>
        </authorList>
    </citation>
    <scope>NUCLEOTIDE SEQUENCE</scope>
</reference>
<dbReference type="OrthoDB" id="19657at2759"/>
<dbReference type="GO" id="GO:0005737">
    <property type="term" value="C:cytoplasm"/>
    <property type="evidence" value="ECO:0007669"/>
    <property type="project" value="TreeGrafter"/>
</dbReference>
<evidence type="ECO:0000256" key="1">
    <source>
        <dbReference type="ARBA" id="ARBA00001933"/>
    </source>
</evidence>
<feature type="modified residue" description="N6-(pyridoxal phosphate)lysine" evidence="5">
    <location>
        <position position="575"/>
    </location>
</feature>
<evidence type="ECO:0000256" key="3">
    <source>
        <dbReference type="ARBA" id="ARBA00022898"/>
    </source>
</evidence>
<dbReference type="InterPro" id="IPR015421">
    <property type="entry name" value="PyrdxlP-dep_Trfase_major"/>
</dbReference>
<dbReference type="Proteomes" id="UP000604046">
    <property type="component" value="Unassembled WGS sequence"/>
</dbReference>
<dbReference type="InterPro" id="IPR010977">
    <property type="entry name" value="Aromatic_deC"/>
</dbReference>
<dbReference type="GO" id="GO:0030170">
    <property type="term" value="F:pyridoxal phosphate binding"/>
    <property type="evidence" value="ECO:0007669"/>
    <property type="project" value="InterPro"/>
</dbReference>
<dbReference type="AlphaFoldDB" id="A0A812I9L5"/>
<dbReference type="Gene3D" id="3.40.640.10">
    <property type="entry name" value="Type I PLP-dependent aspartate aminotransferase-like (Major domain)"/>
    <property type="match status" value="1"/>
</dbReference>
<organism evidence="7 8">
    <name type="scientific">Symbiodinium natans</name>
    <dbReference type="NCBI Taxonomy" id="878477"/>
    <lineage>
        <taxon>Eukaryota</taxon>
        <taxon>Sar</taxon>
        <taxon>Alveolata</taxon>
        <taxon>Dinophyceae</taxon>
        <taxon>Suessiales</taxon>
        <taxon>Symbiodiniaceae</taxon>
        <taxon>Symbiodinium</taxon>
    </lineage>
</organism>
<evidence type="ECO:0000313" key="7">
    <source>
        <dbReference type="EMBL" id="CAE7030023.1"/>
    </source>
</evidence>
<proteinExistence type="predicted"/>
<dbReference type="PANTHER" id="PTHR11999:SF70">
    <property type="entry name" value="MIP05841P"/>
    <property type="match status" value="1"/>
</dbReference>
<keyword evidence="2" id="KW-0210">Decarboxylase</keyword>
<keyword evidence="8" id="KW-1185">Reference proteome</keyword>
<dbReference type="Pfam" id="PF00282">
    <property type="entry name" value="Pyridoxal_deC"/>
    <property type="match status" value="1"/>
</dbReference>
<feature type="domain" description="Peptidase S9 prolyl oligopeptidase catalytic" evidence="6">
    <location>
        <begin position="19"/>
        <end position="194"/>
    </location>
</feature>
<dbReference type="Pfam" id="PF00326">
    <property type="entry name" value="Peptidase_S9"/>
    <property type="match status" value="1"/>
</dbReference>
<gene>
    <name evidence="7" type="primary">ELI5</name>
    <name evidence="7" type="ORF">SNAT2548_LOCUS3623</name>
</gene>
<dbReference type="PRINTS" id="PR00800">
    <property type="entry name" value="YHDCRBOXLASE"/>
</dbReference>
<dbReference type="InterPro" id="IPR015424">
    <property type="entry name" value="PyrdxlP-dep_Trfase"/>
</dbReference>
<dbReference type="InterPro" id="IPR001375">
    <property type="entry name" value="Peptidase_S9_cat"/>
</dbReference>
<evidence type="ECO:0000256" key="2">
    <source>
        <dbReference type="ARBA" id="ARBA00022793"/>
    </source>
</evidence>
<evidence type="ECO:0000256" key="4">
    <source>
        <dbReference type="ARBA" id="ARBA00023239"/>
    </source>
</evidence>
<evidence type="ECO:0000256" key="5">
    <source>
        <dbReference type="PIRSR" id="PIRSR602129-50"/>
    </source>
</evidence>
<dbReference type="GO" id="GO:0006520">
    <property type="term" value="P:amino acid metabolic process"/>
    <property type="evidence" value="ECO:0007669"/>
    <property type="project" value="InterPro"/>
</dbReference>
<evidence type="ECO:0000313" key="8">
    <source>
        <dbReference type="Proteomes" id="UP000604046"/>
    </source>
</evidence>
<dbReference type="SUPFAM" id="SSF53474">
    <property type="entry name" value="alpha/beta-Hydrolases"/>
    <property type="match status" value="1"/>
</dbReference>
<name>A0A812I9L5_9DINO</name>
<protein>
    <submittedName>
        <fullName evidence="7">ELI5 protein</fullName>
    </submittedName>
</protein>
<comment type="cofactor">
    <cofactor evidence="1 5">
        <name>pyridoxal 5'-phosphate</name>
        <dbReference type="ChEBI" id="CHEBI:597326"/>
    </cofactor>
</comment>
<dbReference type="GO" id="GO:0016831">
    <property type="term" value="F:carboxy-lyase activity"/>
    <property type="evidence" value="ECO:0007669"/>
    <property type="project" value="UniProtKB-KW"/>
</dbReference>
<dbReference type="GO" id="GO:0019752">
    <property type="term" value="P:carboxylic acid metabolic process"/>
    <property type="evidence" value="ECO:0007669"/>
    <property type="project" value="InterPro"/>
</dbReference>
<dbReference type="Gene3D" id="3.40.50.1820">
    <property type="entry name" value="alpha/beta hydrolase"/>
    <property type="match status" value="1"/>
</dbReference>
<keyword evidence="3 5" id="KW-0663">Pyridoxal phosphate</keyword>
<comment type="caution">
    <text evidence="7">The sequence shown here is derived from an EMBL/GenBank/DDBJ whole genome shotgun (WGS) entry which is preliminary data.</text>
</comment>
<evidence type="ECO:0000259" key="6">
    <source>
        <dbReference type="Pfam" id="PF00326"/>
    </source>
</evidence>
<dbReference type="SUPFAM" id="SSF53383">
    <property type="entry name" value="PLP-dependent transferases"/>
    <property type="match status" value="1"/>
</dbReference>
<dbReference type="InterPro" id="IPR029058">
    <property type="entry name" value="AB_hydrolase_fold"/>
</dbReference>
<dbReference type="InterPro" id="IPR002129">
    <property type="entry name" value="PyrdxlP-dep_de-COase"/>
</dbReference>
<keyword evidence="4" id="KW-0456">Lyase</keyword>
<dbReference type="EMBL" id="CAJNDS010000224">
    <property type="protein sequence ID" value="CAE7030023.1"/>
    <property type="molecule type" value="Genomic_DNA"/>
</dbReference>
<dbReference type="Gene3D" id="1.20.1340.10">
    <property type="entry name" value="dopa decarboxylase, N-terminal domain"/>
    <property type="match status" value="1"/>
</dbReference>